<organism evidence="3 4">
    <name type="scientific">Chara braunii</name>
    <name type="common">Braun's stonewort</name>
    <dbReference type="NCBI Taxonomy" id="69332"/>
    <lineage>
        <taxon>Eukaryota</taxon>
        <taxon>Viridiplantae</taxon>
        <taxon>Streptophyta</taxon>
        <taxon>Charophyceae</taxon>
        <taxon>Charales</taxon>
        <taxon>Characeae</taxon>
        <taxon>Chara</taxon>
    </lineage>
</organism>
<comment type="caution">
    <text evidence="3">The sequence shown here is derived from an EMBL/GenBank/DDBJ whole genome shotgun (WGS) entry which is preliminary data.</text>
</comment>
<evidence type="ECO:0000256" key="2">
    <source>
        <dbReference type="SAM" id="MobiDB-lite"/>
    </source>
</evidence>
<feature type="compositionally biased region" description="Basic and acidic residues" evidence="2">
    <location>
        <begin position="12"/>
        <end position="32"/>
    </location>
</feature>
<reference evidence="3 4" key="1">
    <citation type="journal article" date="2018" name="Cell">
        <title>The Chara Genome: Secondary Complexity and Implications for Plant Terrestrialization.</title>
        <authorList>
            <person name="Nishiyama T."/>
            <person name="Sakayama H."/>
            <person name="Vries J.D."/>
            <person name="Buschmann H."/>
            <person name="Saint-Marcoux D."/>
            <person name="Ullrich K.K."/>
            <person name="Haas F.B."/>
            <person name="Vanderstraeten L."/>
            <person name="Becker D."/>
            <person name="Lang D."/>
            <person name="Vosolsobe S."/>
            <person name="Rombauts S."/>
            <person name="Wilhelmsson P.K.I."/>
            <person name="Janitza P."/>
            <person name="Kern R."/>
            <person name="Heyl A."/>
            <person name="Rumpler F."/>
            <person name="Villalobos L.I.A.C."/>
            <person name="Clay J.M."/>
            <person name="Skokan R."/>
            <person name="Toyoda A."/>
            <person name="Suzuki Y."/>
            <person name="Kagoshima H."/>
            <person name="Schijlen E."/>
            <person name="Tajeshwar N."/>
            <person name="Catarino B."/>
            <person name="Hetherington A.J."/>
            <person name="Saltykova A."/>
            <person name="Bonnot C."/>
            <person name="Breuninger H."/>
            <person name="Symeonidi A."/>
            <person name="Radhakrishnan G.V."/>
            <person name="Van Nieuwerburgh F."/>
            <person name="Deforce D."/>
            <person name="Chang C."/>
            <person name="Karol K.G."/>
            <person name="Hedrich R."/>
            <person name="Ulvskov P."/>
            <person name="Glockner G."/>
            <person name="Delwiche C.F."/>
            <person name="Petrasek J."/>
            <person name="Van de Peer Y."/>
            <person name="Friml J."/>
            <person name="Beilby M."/>
            <person name="Dolan L."/>
            <person name="Kohara Y."/>
            <person name="Sugano S."/>
            <person name="Fujiyama A."/>
            <person name="Delaux P.-M."/>
            <person name="Quint M."/>
            <person name="TheiBen G."/>
            <person name="Hagemann M."/>
            <person name="Harholt J."/>
            <person name="Dunand C."/>
            <person name="Zachgo S."/>
            <person name="Langdale J."/>
            <person name="Maumus F."/>
            <person name="Straeten D.V.D."/>
            <person name="Gould S.B."/>
            <person name="Rensing S.A."/>
        </authorList>
    </citation>
    <scope>NUCLEOTIDE SEQUENCE [LARGE SCALE GENOMIC DNA]</scope>
    <source>
        <strain evidence="3 4">S276</strain>
    </source>
</reference>
<evidence type="ECO:0000313" key="3">
    <source>
        <dbReference type="EMBL" id="GBG76783.1"/>
    </source>
</evidence>
<keyword evidence="1" id="KW-0175">Coiled coil</keyword>
<sequence>MGMGPADPPTEEPTRPELKTEPRRQKELHDEGVITIVGDIPLHTPVPEQVRQLWPEGVPEPDNEEIPAPPPEVTISHRRETEIRRPEKGWWVESRAVIDSRLAAHASEHADIGVTISVGPSSGSLHIESEIGVHAPAKEVREIRMERASGETAKAKYESRREAAHQRSQEAGQADEKADEAIEIGGLGFSAAMMAIARVDKRICQAATTSFHRYTLLSDELAIKKGEVEQLTAQLAEERVENKAWRARLEAKEAEWEKKLKEMSTAVERFSATKVVDWTEQSRYGIRGEGMQGLFGQGEAAETSQQEKLKKVFLDPVEAEARREANKGSFEFRAPTELASRQEAPISAKAPIEVPTQEPQPAPVEEEVAEESLTILLEVQEGTLTGAVAPPQSEAQGRESSRLDELVAAMEVDMPSERPQRIETLEHVPEIRELRAQLGS</sequence>
<evidence type="ECO:0000313" key="4">
    <source>
        <dbReference type="Proteomes" id="UP000265515"/>
    </source>
</evidence>
<dbReference type="EMBL" id="BFEA01000253">
    <property type="protein sequence ID" value="GBG76783.1"/>
    <property type="molecule type" value="Genomic_DNA"/>
</dbReference>
<feature type="region of interest" description="Disordered" evidence="2">
    <location>
        <begin position="147"/>
        <end position="177"/>
    </location>
</feature>
<dbReference type="Gramene" id="GBG76783">
    <property type="protein sequence ID" value="GBG76783"/>
    <property type="gene ID" value="CBR_g22999"/>
</dbReference>
<evidence type="ECO:0000256" key="1">
    <source>
        <dbReference type="SAM" id="Coils"/>
    </source>
</evidence>
<keyword evidence="4" id="KW-1185">Reference proteome</keyword>
<accession>A0A388L3K2</accession>
<proteinExistence type="predicted"/>
<feature type="region of interest" description="Disordered" evidence="2">
    <location>
        <begin position="1"/>
        <end position="41"/>
    </location>
</feature>
<name>A0A388L3K2_CHABU</name>
<feature type="coiled-coil region" evidence="1">
    <location>
        <begin position="221"/>
        <end position="266"/>
    </location>
</feature>
<protein>
    <submittedName>
        <fullName evidence="3">Uncharacterized protein</fullName>
    </submittedName>
</protein>
<gene>
    <name evidence="3" type="ORF">CBR_g22999</name>
</gene>
<dbReference type="AlphaFoldDB" id="A0A388L3K2"/>
<dbReference type="Proteomes" id="UP000265515">
    <property type="component" value="Unassembled WGS sequence"/>
</dbReference>